<evidence type="ECO:0000259" key="1">
    <source>
        <dbReference type="Pfam" id="PF08241"/>
    </source>
</evidence>
<dbReference type="CDD" id="cd02440">
    <property type="entry name" value="AdoMet_MTases"/>
    <property type="match status" value="1"/>
</dbReference>
<keyword evidence="2" id="KW-0808">Transferase</keyword>
<dbReference type="AlphaFoldDB" id="A0A4R1GE47"/>
<dbReference type="PANTHER" id="PTHR43591:SF110">
    <property type="entry name" value="RHODANESE DOMAIN-CONTAINING PROTEIN"/>
    <property type="match status" value="1"/>
</dbReference>
<dbReference type="InterPro" id="IPR029063">
    <property type="entry name" value="SAM-dependent_MTases_sf"/>
</dbReference>
<gene>
    <name evidence="2" type="ORF">CLV27_0483</name>
</gene>
<organism evidence="2 3">
    <name type="scientific">Phorcysia thermohydrogeniphila</name>
    <dbReference type="NCBI Taxonomy" id="936138"/>
    <lineage>
        <taxon>Bacteria</taxon>
        <taxon>Pseudomonadati</taxon>
        <taxon>Aquificota</taxon>
        <taxon>Aquificia</taxon>
        <taxon>Desulfurobacteriales</taxon>
        <taxon>Desulfurobacteriaceae</taxon>
        <taxon>Phorcysia</taxon>
    </lineage>
</organism>
<dbReference type="Pfam" id="PF08241">
    <property type="entry name" value="Methyltransf_11"/>
    <property type="match status" value="1"/>
</dbReference>
<proteinExistence type="predicted"/>
<dbReference type="Proteomes" id="UP000295777">
    <property type="component" value="Unassembled WGS sequence"/>
</dbReference>
<accession>A0A4R1GE47</accession>
<protein>
    <submittedName>
        <fullName evidence="2">Methyltransferase family protein</fullName>
    </submittedName>
</protein>
<evidence type="ECO:0000313" key="3">
    <source>
        <dbReference type="Proteomes" id="UP000295777"/>
    </source>
</evidence>
<feature type="domain" description="Methyltransferase type 11" evidence="1">
    <location>
        <begin position="47"/>
        <end position="132"/>
    </location>
</feature>
<keyword evidence="3" id="KW-1185">Reference proteome</keyword>
<dbReference type="InterPro" id="IPR013216">
    <property type="entry name" value="Methyltransf_11"/>
</dbReference>
<dbReference type="EMBL" id="SMFV01000001">
    <property type="protein sequence ID" value="TCK06677.1"/>
    <property type="molecule type" value="Genomic_DNA"/>
</dbReference>
<dbReference type="PANTHER" id="PTHR43591">
    <property type="entry name" value="METHYLTRANSFERASE"/>
    <property type="match status" value="1"/>
</dbReference>
<evidence type="ECO:0000313" key="2">
    <source>
        <dbReference type="EMBL" id="TCK06677.1"/>
    </source>
</evidence>
<dbReference type="Gene3D" id="3.40.50.150">
    <property type="entry name" value="Vaccinia Virus protein VP39"/>
    <property type="match status" value="1"/>
</dbReference>
<reference evidence="2 3" key="1">
    <citation type="submission" date="2019-03" db="EMBL/GenBank/DDBJ databases">
        <title>Genomic Encyclopedia of Archaeal and Bacterial Type Strains, Phase II (KMG-II): from individual species to whole genera.</title>
        <authorList>
            <person name="Goeker M."/>
        </authorList>
    </citation>
    <scope>NUCLEOTIDE SEQUENCE [LARGE SCALE GENOMIC DNA]</scope>
    <source>
        <strain evidence="2 3">DSM 24425</strain>
    </source>
</reference>
<comment type="caution">
    <text evidence="2">The sequence shown here is derived from an EMBL/GenBank/DDBJ whole genome shotgun (WGS) entry which is preliminary data.</text>
</comment>
<keyword evidence="2" id="KW-0489">Methyltransferase</keyword>
<dbReference type="RefSeq" id="WP_165863661.1">
    <property type="nucleotide sequence ID" value="NZ_SMFV01000001.1"/>
</dbReference>
<dbReference type="SUPFAM" id="SSF53335">
    <property type="entry name" value="S-adenosyl-L-methionine-dependent methyltransferases"/>
    <property type="match status" value="1"/>
</dbReference>
<dbReference type="GO" id="GO:0032259">
    <property type="term" value="P:methylation"/>
    <property type="evidence" value="ECO:0007669"/>
    <property type="project" value="UniProtKB-KW"/>
</dbReference>
<name>A0A4R1GE47_9BACT</name>
<dbReference type="GO" id="GO:0008757">
    <property type="term" value="F:S-adenosylmethionine-dependent methyltransferase activity"/>
    <property type="evidence" value="ECO:0007669"/>
    <property type="project" value="InterPro"/>
</dbReference>
<sequence>MESNAFCGKVAEEYDSFFETEFGKKVFSFERELLLKVLEDKRDKEILEVGCGTGIWIKTLVEEGFKEPIGIDISEDMLRVARRKGLKKLVRGDAHHLPFKKNSVDVVLFITSLEFIGDGRKAFVEAVKVAKEAVVVGFLNKYSLLSAYRYFKSLLKATAYRKANFLSLDEIKSFARFAREITDKIVTFDTFYTTLNLCVDGFLSDRIERKLGFNLPIGGFGVVRFRVKERDGAGKRGYSRRGLK</sequence>